<dbReference type="EMBL" id="CCKQ01017920">
    <property type="protein sequence ID" value="CDW89839.1"/>
    <property type="molecule type" value="Genomic_DNA"/>
</dbReference>
<dbReference type="AlphaFoldDB" id="A0A078B5Z4"/>
<reference evidence="1 2" key="1">
    <citation type="submission" date="2014-06" db="EMBL/GenBank/DDBJ databases">
        <authorList>
            <person name="Swart Estienne"/>
        </authorList>
    </citation>
    <scope>NUCLEOTIDE SEQUENCE [LARGE SCALE GENOMIC DNA]</scope>
    <source>
        <strain evidence="1 2">130c</strain>
    </source>
</reference>
<proteinExistence type="predicted"/>
<dbReference type="Proteomes" id="UP000039865">
    <property type="component" value="Unassembled WGS sequence"/>
</dbReference>
<protein>
    <submittedName>
        <fullName evidence="1">Uncharacterized protein</fullName>
    </submittedName>
</protein>
<gene>
    <name evidence="1" type="primary">Contig13248.g14132</name>
    <name evidence="1" type="ORF">STYLEM_18978</name>
</gene>
<dbReference type="OrthoDB" id="322516at2759"/>
<sequence>MIHQEERFANNHQGMFSFRSAIRLHLIIQISQRSSLKEQQNQTVSQGQCKDQSAIDNYFENEKFNFAFVNTFFDFTDFKTEESAIKYFIDDTFFFELEASKAKKQNIFLQLQEATMEDDYLQFGQKKLKQFHQVVNQRSYDDGYQDEKGYIVAIYLRLDSSYNMYRRKVYSVLELLGDLGGLYRSLYIIGLWFVGSIAHHLFLSDVMNKIYQVRKPIENDESLQRQNNTNNTVSKLQNETTNEIENRFAQFSKSQIHVRNPSNLNAMQNKQTNNLTN</sequence>
<evidence type="ECO:0000313" key="1">
    <source>
        <dbReference type="EMBL" id="CDW89839.1"/>
    </source>
</evidence>
<dbReference type="InParanoid" id="A0A078B5Z4"/>
<evidence type="ECO:0000313" key="2">
    <source>
        <dbReference type="Proteomes" id="UP000039865"/>
    </source>
</evidence>
<accession>A0A078B5Z4</accession>
<keyword evidence="2" id="KW-1185">Reference proteome</keyword>
<name>A0A078B5Z4_STYLE</name>
<organism evidence="1 2">
    <name type="scientific">Stylonychia lemnae</name>
    <name type="common">Ciliate</name>
    <dbReference type="NCBI Taxonomy" id="5949"/>
    <lineage>
        <taxon>Eukaryota</taxon>
        <taxon>Sar</taxon>
        <taxon>Alveolata</taxon>
        <taxon>Ciliophora</taxon>
        <taxon>Intramacronucleata</taxon>
        <taxon>Spirotrichea</taxon>
        <taxon>Stichotrichia</taxon>
        <taxon>Sporadotrichida</taxon>
        <taxon>Oxytrichidae</taxon>
        <taxon>Stylonychinae</taxon>
        <taxon>Stylonychia</taxon>
    </lineage>
</organism>